<organism evidence="8 9">
    <name type="scientific">Pleodorina starrii</name>
    <dbReference type="NCBI Taxonomy" id="330485"/>
    <lineage>
        <taxon>Eukaryota</taxon>
        <taxon>Viridiplantae</taxon>
        <taxon>Chlorophyta</taxon>
        <taxon>core chlorophytes</taxon>
        <taxon>Chlorophyceae</taxon>
        <taxon>CS clade</taxon>
        <taxon>Chlamydomonadales</taxon>
        <taxon>Volvocaceae</taxon>
        <taxon>Pleodorina</taxon>
    </lineage>
</organism>
<keyword evidence="2" id="KW-0732">Signal</keyword>
<dbReference type="InterPro" id="IPR036508">
    <property type="entry name" value="Chitin-bd_dom_sf"/>
</dbReference>
<dbReference type="Pfam" id="PF01607">
    <property type="entry name" value="CBM_14"/>
    <property type="match status" value="2"/>
</dbReference>
<evidence type="ECO:0000256" key="3">
    <source>
        <dbReference type="ARBA" id="ARBA00022737"/>
    </source>
</evidence>
<evidence type="ECO:0000256" key="1">
    <source>
        <dbReference type="ARBA" id="ARBA00022669"/>
    </source>
</evidence>
<evidence type="ECO:0000256" key="4">
    <source>
        <dbReference type="ARBA" id="ARBA00023157"/>
    </source>
</evidence>
<protein>
    <recommendedName>
        <fullName evidence="7">Chitin-binding type-2 domain-containing protein</fullName>
    </recommendedName>
</protein>
<keyword evidence="9" id="KW-1185">Reference proteome</keyword>
<accession>A0A9W6BX24</accession>
<comment type="caution">
    <text evidence="8">The sequence shown here is derived from an EMBL/GenBank/DDBJ whole genome shotgun (WGS) entry which is preliminary data.</text>
</comment>
<keyword evidence="5" id="KW-0325">Glycoprotein</keyword>
<name>A0A9W6BX24_9CHLO</name>
<dbReference type="PANTHER" id="PTHR23301">
    <property type="entry name" value="CHITIN BINDING PERITROPHIN-A"/>
    <property type="match status" value="1"/>
</dbReference>
<dbReference type="EMBL" id="BRXU01000028">
    <property type="protein sequence ID" value="GLC59437.1"/>
    <property type="molecule type" value="Genomic_DNA"/>
</dbReference>
<dbReference type="PROSITE" id="PS50940">
    <property type="entry name" value="CHIT_BIND_II"/>
    <property type="match status" value="1"/>
</dbReference>
<keyword evidence="4" id="KW-1015">Disulfide bond</keyword>
<evidence type="ECO:0000256" key="2">
    <source>
        <dbReference type="ARBA" id="ARBA00022729"/>
    </source>
</evidence>
<evidence type="ECO:0000256" key="5">
    <source>
        <dbReference type="ARBA" id="ARBA00023180"/>
    </source>
</evidence>
<evidence type="ECO:0000256" key="6">
    <source>
        <dbReference type="SAM" id="MobiDB-lite"/>
    </source>
</evidence>
<dbReference type="Proteomes" id="UP001165080">
    <property type="component" value="Unassembled WGS sequence"/>
</dbReference>
<dbReference type="SUPFAM" id="SSF57625">
    <property type="entry name" value="Invertebrate chitin-binding proteins"/>
    <property type="match status" value="2"/>
</dbReference>
<evidence type="ECO:0000313" key="9">
    <source>
        <dbReference type="Proteomes" id="UP001165080"/>
    </source>
</evidence>
<dbReference type="GO" id="GO:0008061">
    <property type="term" value="F:chitin binding"/>
    <property type="evidence" value="ECO:0007669"/>
    <property type="project" value="UniProtKB-KW"/>
</dbReference>
<feature type="region of interest" description="Disordered" evidence="6">
    <location>
        <begin position="209"/>
        <end position="238"/>
    </location>
</feature>
<sequence length="380" mass="40998">MLACATHTVEPATKVGVGPLCWQSACPPGLTDCGTYCAPSAAGSCANFIGAIWQNCVGKYGMQTRSTPLVGAASGDYMYDYQDDTGLYCDGVNLDSLESSCYNRYAGIFPNRFGGPSSYIICALNATYVRQCDDGLVFNPVRKACDLPPSQPSPVVSMLLPNCTAKSDGYYIVDPHDFGTAYKCVNGTVDLDICGPGLYLDTSSGICEPSQPSMTPPPRSSTWPAVPRTAGDSSPPPPPVLPQQLPEVCRNISCFCRDKPDARYPDVLGMNVYRYIRCKGGVGRTLTCPPLFMFDNRIGDCNEAPRNGTQLVPNCQELGCFCVGRPDGVYDSPFVPGTGIRCVEQYGYAMQCPDGFTFDSNKTPFCQRRGDWPFKVPSSP</sequence>
<dbReference type="InterPro" id="IPR051940">
    <property type="entry name" value="Chitin_bind-dev_reg"/>
</dbReference>
<dbReference type="AlphaFoldDB" id="A0A9W6BX24"/>
<keyword evidence="1" id="KW-0147">Chitin-binding</keyword>
<gene>
    <name evidence="8" type="primary">PLESTMB000299</name>
    <name evidence="8" type="ORF">PLESTB_001486900</name>
</gene>
<dbReference type="Gene3D" id="2.170.140.10">
    <property type="entry name" value="Chitin binding domain"/>
    <property type="match status" value="1"/>
</dbReference>
<dbReference type="InterPro" id="IPR002557">
    <property type="entry name" value="Chitin-bd_dom"/>
</dbReference>
<dbReference type="PANTHER" id="PTHR23301:SF0">
    <property type="entry name" value="CHITIN-BINDING TYPE-2 DOMAIN-CONTAINING PROTEIN-RELATED"/>
    <property type="match status" value="1"/>
</dbReference>
<keyword evidence="3" id="KW-0677">Repeat</keyword>
<proteinExistence type="predicted"/>
<evidence type="ECO:0000313" key="8">
    <source>
        <dbReference type="EMBL" id="GLC59437.1"/>
    </source>
</evidence>
<dbReference type="GO" id="GO:0005576">
    <property type="term" value="C:extracellular region"/>
    <property type="evidence" value="ECO:0007669"/>
    <property type="project" value="InterPro"/>
</dbReference>
<dbReference type="SMART" id="SM00494">
    <property type="entry name" value="ChtBD2"/>
    <property type="match status" value="3"/>
</dbReference>
<reference evidence="8 9" key="1">
    <citation type="journal article" date="2023" name="Commun. Biol.">
        <title>Reorganization of the ancestral sex-determining regions during the evolution of trioecy in Pleodorina starrii.</title>
        <authorList>
            <person name="Takahashi K."/>
            <person name="Suzuki S."/>
            <person name="Kawai-Toyooka H."/>
            <person name="Yamamoto K."/>
            <person name="Hamaji T."/>
            <person name="Ootsuki R."/>
            <person name="Yamaguchi H."/>
            <person name="Kawachi M."/>
            <person name="Higashiyama T."/>
            <person name="Nozaki H."/>
        </authorList>
    </citation>
    <scope>NUCLEOTIDE SEQUENCE [LARGE SCALE GENOMIC DNA]</scope>
    <source>
        <strain evidence="8 9">NIES-4479</strain>
    </source>
</reference>
<feature type="domain" description="Chitin-binding type-2" evidence="7">
    <location>
        <begin position="98"/>
        <end position="165"/>
    </location>
</feature>
<evidence type="ECO:0000259" key="7">
    <source>
        <dbReference type="PROSITE" id="PS50940"/>
    </source>
</evidence>